<comment type="caution">
    <text evidence="2">The sequence shown here is derived from an EMBL/GenBank/DDBJ whole genome shotgun (WGS) entry which is preliminary data.</text>
</comment>
<dbReference type="HOGENOM" id="CLU_066192_10_1_6"/>
<evidence type="ECO:0000313" key="2">
    <source>
        <dbReference type="EMBL" id="CDG96139.1"/>
    </source>
</evidence>
<evidence type="ECO:0000259" key="1">
    <source>
        <dbReference type="PROSITE" id="PS50943"/>
    </source>
</evidence>
<protein>
    <submittedName>
        <fullName evidence="2">Putative DNA binding protein</fullName>
    </submittedName>
</protein>
<sequence>MNPQRLVEARKAKNLSQREVGEALGINNKDQAARIKISRYERGETTPPYNVACKIAEILDVPTCYFYIDDDLFAEKVLRLFKEAPSNEIESNLITTLKKKNKKYEKILKNIQNEINSTNSP</sequence>
<dbReference type="Pfam" id="PF12844">
    <property type="entry name" value="HTH_19"/>
    <property type="match status" value="1"/>
</dbReference>
<dbReference type="InterPro" id="IPR001387">
    <property type="entry name" value="Cro/C1-type_HTH"/>
</dbReference>
<dbReference type="Gene3D" id="1.10.260.40">
    <property type="entry name" value="lambda repressor-like DNA-binding domains"/>
    <property type="match status" value="1"/>
</dbReference>
<dbReference type="SUPFAM" id="SSF47413">
    <property type="entry name" value="lambda repressor-like DNA-binding domains"/>
    <property type="match status" value="1"/>
</dbReference>
<proteinExistence type="predicted"/>
<dbReference type="SMART" id="SM00530">
    <property type="entry name" value="HTH_XRE"/>
    <property type="match status" value="1"/>
</dbReference>
<dbReference type="AlphaFoldDB" id="A0A077NAU0"/>
<dbReference type="Proteomes" id="UP000028511">
    <property type="component" value="Unassembled WGS sequence"/>
</dbReference>
<gene>
    <name evidence="2" type="ORF">XBP1_1920003</name>
</gene>
<dbReference type="PROSITE" id="PS50943">
    <property type="entry name" value="HTH_CROC1"/>
    <property type="match status" value="1"/>
</dbReference>
<feature type="domain" description="HTH cro/C1-type" evidence="1">
    <location>
        <begin position="6"/>
        <end position="66"/>
    </location>
</feature>
<dbReference type="GO" id="GO:0003677">
    <property type="term" value="F:DNA binding"/>
    <property type="evidence" value="ECO:0007669"/>
    <property type="project" value="InterPro"/>
</dbReference>
<accession>A0A077NAU0</accession>
<dbReference type="CDD" id="cd00093">
    <property type="entry name" value="HTH_XRE"/>
    <property type="match status" value="1"/>
</dbReference>
<dbReference type="EMBL" id="CBSW010000104">
    <property type="protein sequence ID" value="CDG96139.1"/>
    <property type="molecule type" value="Genomic_DNA"/>
</dbReference>
<evidence type="ECO:0000313" key="3">
    <source>
        <dbReference type="Proteomes" id="UP000028511"/>
    </source>
</evidence>
<name>A0A077NAU0_XENBV</name>
<organism evidence="2 3">
    <name type="scientific">Xenorhabdus bovienii str. puntauvense</name>
    <dbReference type="NCBI Taxonomy" id="1398201"/>
    <lineage>
        <taxon>Bacteria</taxon>
        <taxon>Pseudomonadati</taxon>
        <taxon>Pseudomonadota</taxon>
        <taxon>Gammaproteobacteria</taxon>
        <taxon>Enterobacterales</taxon>
        <taxon>Morganellaceae</taxon>
        <taxon>Xenorhabdus</taxon>
    </lineage>
</organism>
<dbReference type="InterPro" id="IPR010982">
    <property type="entry name" value="Lambda_DNA-bd_dom_sf"/>
</dbReference>
<dbReference type="RefSeq" id="WP_038216069.1">
    <property type="nucleotide sequence ID" value="NZ_CAWLWN010000174.1"/>
</dbReference>
<reference evidence="2" key="1">
    <citation type="submission" date="2013-07" db="EMBL/GenBank/DDBJ databases">
        <title>Sub-species coevolution in mutualistic symbiosis.</title>
        <authorList>
            <person name="Murfin K."/>
            <person name="Klassen J."/>
            <person name="Lee M."/>
            <person name="Forst S."/>
            <person name="Stock P."/>
            <person name="Goodrich-Blair H."/>
        </authorList>
    </citation>
    <scope>NUCLEOTIDE SEQUENCE [LARGE SCALE GENOMIC DNA]</scope>
    <source>
        <strain evidence="2">Puntauvense</strain>
    </source>
</reference>